<dbReference type="EMBL" id="JBJKFK010000374">
    <property type="protein sequence ID" value="KAL3317506.1"/>
    <property type="molecule type" value="Genomic_DNA"/>
</dbReference>
<dbReference type="GO" id="GO:0016020">
    <property type="term" value="C:membrane"/>
    <property type="evidence" value="ECO:0007669"/>
    <property type="project" value="UniProtKB-SubCell"/>
</dbReference>
<dbReference type="Gene3D" id="1.25.40.660">
    <property type="entry name" value="Vacuolar protein sorting-associated protein 35, helical subcomplex Vps35-C"/>
    <property type="match status" value="1"/>
</dbReference>
<accession>A0ABD2QD89</accession>
<evidence type="ECO:0000256" key="1">
    <source>
        <dbReference type="ARBA" id="ARBA00004170"/>
    </source>
</evidence>
<gene>
    <name evidence="7" type="primary">VPS35</name>
    <name evidence="7" type="ORF">Ciccas_003843</name>
</gene>
<evidence type="ECO:0000256" key="5">
    <source>
        <dbReference type="ARBA" id="ARBA00023136"/>
    </source>
</evidence>
<dbReference type="InterPro" id="IPR042491">
    <property type="entry name" value="Vps35_C"/>
</dbReference>
<keyword evidence="8" id="KW-1185">Reference proteome</keyword>
<evidence type="ECO:0000256" key="2">
    <source>
        <dbReference type="ARBA" id="ARBA00006536"/>
    </source>
</evidence>
<evidence type="ECO:0000256" key="3">
    <source>
        <dbReference type="ARBA" id="ARBA00022448"/>
    </source>
</evidence>
<protein>
    <recommendedName>
        <fullName evidence="6">Vacuolar protein sorting-associated protein 35</fullName>
    </recommendedName>
</protein>
<comment type="function">
    <text evidence="6">Plays a role in vesicular protein sorting.</text>
</comment>
<dbReference type="PIRSF" id="PIRSF009375">
    <property type="entry name" value="Retromer_Vps35"/>
    <property type="match status" value="1"/>
</dbReference>
<evidence type="ECO:0000313" key="7">
    <source>
        <dbReference type="EMBL" id="KAL3317506.1"/>
    </source>
</evidence>
<evidence type="ECO:0000313" key="8">
    <source>
        <dbReference type="Proteomes" id="UP001626550"/>
    </source>
</evidence>
<dbReference type="AlphaFoldDB" id="A0ABD2QD89"/>
<evidence type="ECO:0000256" key="4">
    <source>
        <dbReference type="ARBA" id="ARBA00022927"/>
    </source>
</evidence>
<dbReference type="PANTHER" id="PTHR11099:SF0">
    <property type="entry name" value="VACUOLAR PROTEIN SORTING-ASSOCIATED PROTEIN 35"/>
    <property type="match status" value="1"/>
</dbReference>
<dbReference type="Pfam" id="PF03635">
    <property type="entry name" value="Vps35"/>
    <property type="match status" value="1"/>
</dbReference>
<keyword evidence="3 6" id="KW-0813">Transport</keyword>
<evidence type="ECO:0000256" key="6">
    <source>
        <dbReference type="PIRNR" id="PIRNR009375"/>
    </source>
</evidence>
<reference evidence="7 8" key="1">
    <citation type="submission" date="2024-11" db="EMBL/GenBank/DDBJ databases">
        <title>Adaptive evolution of stress response genes in parasites aligns with host niche diversity.</title>
        <authorList>
            <person name="Hahn C."/>
            <person name="Resl P."/>
        </authorList>
    </citation>
    <scope>NUCLEOTIDE SEQUENCE [LARGE SCALE GENOMIC DNA]</scope>
    <source>
        <strain evidence="7">EGGRZ-B1_66</strain>
        <tissue evidence="7">Body</tissue>
    </source>
</reference>
<dbReference type="Proteomes" id="UP001626550">
    <property type="component" value="Unassembled WGS sequence"/>
</dbReference>
<keyword evidence="5" id="KW-0472">Membrane</keyword>
<comment type="subcellular location">
    <subcellularLocation>
        <location evidence="1">Membrane</location>
        <topology evidence="1">Peripheral membrane protein</topology>
    </subcellularLocation>
</comment>
<proteinExistence type="inferred from homology"/>
<comment type="similarity">
    <text evidence="2 6">Belongs to the VPS35 family.</text>
</comment>
<name>A0ABD2QD89_9PLAT</name>
<dbReference type="GO" id="GO:0015031">
    <property type="term" value="P:protein transport"/>
    <property type="evidence" value="ECO:0007669"/>
    <property type="project" value="UniProtKB-KW"/>
</dbReference>
<sequence>MLITVGIVNIKCNPSLKRELITDLTEMCRGVQHPLRGLFLRSYLLQCLDASILSDSLDDPYCSLEESVSFILTNFSEMNKLWVRMQHQGHSRNKQAREMERKDLRLLVGTNLTRIAQFESITVDFYKTKVLPVILGQIVASQDIIAQEYLMDIIVQVFPENFHIATFDQLMNTLTLLEPKVLVCPLLCNIINRLGSYELQSRKKNEASTIQLNTLNWPNIVCDDSEGKNLLEESLELLLNPRHNEAEPNIAISLAVEVAQLLLRTRREQVSAFGLTAIDVAIVYQTLINLSQHLLGQKCCSLINYFLSSSAVLISLLLHDGAVNDNFLANEILLLLNQPLDPNSLLSGDFSQLSRSPRNNSGFSKTLVSQKVPNEAICTIQQILEMEGFRKLSNLLDPLYLRRMAKHVIYSALEQNHYDQNSETSSRLSSEAVLKGLFGIIQILIKPADDLSYRSLANRVTKNESSEEILEELNALAGVIHLIGPEPRHKDVDLTFKLLKLAYDSLLPGGQAVIKICFPALIFETVVLLKAYRNLLKDKSYEEMSTEEKQEWDQKVYVTVDFCHKLISQLITFDSLETALRCYLDCTLAIDMVDFNKRDSLTYEFLSQAIYLCEERIRDAKAQPNALLSIIACLLDLRNLKADDHATLRLQCTRSANRLLRRSDQTKLVANCALMHWHSTPRENDAPFVLILEESKDKPECCQANGTEVVKCLDRARDLAQDCMDTNVRVQLFIDLLNINSRFRTDGCSEVTDERLQNLLDTVDTLMQNADLRDKQMCFNATYYDNTLAYLRNKKVAEKRIFSGLKIPIDMAQREAS</sequence>
<comment type="caution">
    <text evidence="7">The sequence shown here is derived from an EMBL/GenBank/DDBJ whole genome shotgun (WGS) entry which is preliminary data.</text>
</comment>
<dbReference type="InterPro" id="IPR005378">
    <property type="entry name" value="Vps35"/>
</dbReference>
<dbReference type="PANTHER" id="PTHR11099">
    <property type="entry name" value="VACUOLAR SORTING PROTEIN 35"/>
    <property type="match status" value="1"/>
</dbReference>
<keyword evidence="4 6" id="KW-0653">Protein transport</keyword>
<organism evidence="7 8">
    <name type="scientific">Cichlidogyrus casuarinus</name>
    <dbReference type="NCBI Taxonomy" id="1844966"/>
    <lineage>
        <taxon>Eukaryota</taxon>
        <taxon>Metazoa</taxon>
        <taxon>Spiralia</taxon>
        <taxon>Lophotrochozoa</taxon>
        <taxon>Platyhelminthes</taxon>
        <taxon>Monogenea</taxon>
        <taxon>Monopisthocotylea</taxon>
        <taxon>Dactylogyridea</taxon>
        <taxon>Ancyrocephalidae</taxon>
        <taxon>Cichlidogyrus</taxon>
    </lineage>
</organism>